<evidence type="ECO:0000313" key="3">
    <source>
        <dbReference type="Proteomes" id="UP000637423"/>
    </source>
</evidence>
<keyword evidence="1" id="KW-1133">Transmembrane helix</keyword>
<keyword evidence="1" id="KW-0472">Membrane</keyword>
<reference evidence="2" key="2">
    <citation type="submission" date="2020-09" db="EMBL/GenBank/DDBJ databases">
        <authorList>
            <person name="Sun Q."/>
            <person name="Zhou Y."/>
        </authorList>
    </citation>
    <scope>NUCLEOTIDE SEQUENCE</scope>
    <source>
        <strain evidence="2">CGMCC 1.10998</strain>
    </source>
</reference>
<dbReference type="EMBL" id="BMED01000004">
    <property type="protein sequence ID" value="GGC87365.1"/>
    <property type="molecule type" value="Genomic_DNA"/>
</dbReference>
<evidence type="ECO:0000313" key="2">
    <source>
        <dbReference type="EMBL" id="GGC87365.1"/>
    </source>
</evidence>
<name>A0A916XNH0_9BURK</name>
<protein>
    <submittedName>
        <fullName evidence="2">Uncharacterized protein</fullName>
    </submittedName>
</protein>
<accession>A0A916XNH0</accession>
<dbReference type="AlphaFoldDB" id="A0A916XNH0"/>
<sequence length="57" mass="6600">MGQFSVQINKRAWIIVGLLLGLAVWIAFWTYDESRALGRVERRIDKLRAEQQKSAIP</sequence>
<gene>
    <name evidence="2" type="ORF">GCM10011396_38270</name>
</gene>
<comment type="caution">
    <text evidence="2">The sequence shown here is derived from an EMBL/GenBank/DDBJ whole genome shotgun (WGS) entry which is preliminary data.</text>
</comment>
<dbReference type="Proteomes" id="UP000637423">
    <property type="component" value="Unassembled WGS sequence"/>
</dbReference>
<evidence type="ECO:0000256" key="1">
    <source>
        <dbReference type="SAM" id="Phobius"/>
    </source>
</evidence>
<organism evidence="2 3">
    <name type="scientific">Undibacterium terreum</name>
    <dbReference type="NCBI Taxonomy" id="1224302"/>
    <lineage>
        <taxon>Bacteria</taxon>
        <taxon>Pseudomonadati</taxon>
        <taxon>Pseudomonadota</taxon>
        <taxon>Betaproteobacteria</taxon>
        <taxon>Burkholderiales</taxon>
        <taxon>Oxalobacteraceae</taxon>
        <taxon>Undibacterium</taxon>
    </lineage>
</organism>
<keyword evidence="3" id="KW-1185">Reference proteome</keyword>
<reference evidence="2" key="1">
    <citation type="journal article" date="2014" name="Int. J. Syst. Evol. Microbiol.">
        <title>Complete genome sequence of Corynebacterium casei LMG S-19264T (=DSM 44701T), isolated from a smear-ripened cheese.</title>
        <authorList>
            <consortium name="US DOE Joint Genome Institute (JGI-PGF)"/>
            <person name="Walter F."/>
            <person name="Albersmeier A."/>
            <person name="Kalinowski J."/>
            <person name="Ruckert C."/>
        </authorList>
    </citation>
    <scope>NUCLEOTIDE SEQUENCE</scope>
    <source>
        <strain evidence="2">CGMCC 1.10998</strain>
    </source>
</reference>
<feature type="transmembrane region" description="Helical" evidence="1">
    <location>
        <begin position="12"/>
        <end position="31"/>
    </location>
</feature>
<proteinExistence type="predicted"/>
<keyword evidence="1" id="KW-0812">Transmembrane</keyword>